<dbReference type="PROSITE" id="PS50830">
    <property type="entry name" value="TNASE_3"/>
    <property type="match status" value="1"/>
</dbReference>
<keyword evidence="6" id="KW-1185">Reference proteome</keyword>
<dbReference type="Proteomes" id="UP001589854">
    <property type="component" value="Unassembled WGS sequence"/>
</dbReference>
<dbReference type="SUPFAM" id="SSF50199">
    <property type="entry name" value="Staphylococcal nuclease"/>
    <property type="match status" value="1"/>
</dbReference>
<dbReference type="SMART" id="SM00318">
    <property type="entry name" value="SNc"/>
    <property type="match status" value="1"/>
</dbReference>
<dbReference type="RefSeq" id="WP_378937099.1">
    <property type="nucleotide sequence ID" value="NZ_JBHLVO010000022.1"/>
</dbReference>
<gene>
    <name evidence="5" type="ORF">ACFFIX_19685</name>
</gene>
<dbReference type="PANTHER" id="PTHR12302">
    <property type="entry name" value="EBNA2 BINDING PROTEIN P100"/>
    <property type="match status" value="1"/>
</dbReference>
<keyword evidence="2" id="KW-0255">Endonuclease</keyword>
<dbReference type="Pfam" id="PF00565">
    <property type="entry name" value="SNase"/>
    <property type="match status" value="1"/>
</dbReference>
<evidence type="ECO:0000256" key="3">
    <source>
        <dbReference type="ARBA" id="ARBA00022801"/>
    </source>
</evidence>
<dbReference type="InterPro" id="IPR035437">
    <property type="entry name" value="SNase_OB-fold_sf"/>
</dbReference>
<evidence type="ECO:0000313" key="6">
    <source>
        <dbReference type="Proteomes" id="UP001589854"/>
    </source>
</evidence>
<feature type="domain" description="TNase-like" evidence="4">
    <location>
        <begin position="53"/>
        <end position="196"/>
    </location>
</feature>
<keyword evidence="1" id="KW-0540">Nuclease</keyword>
<accession>A0ABV6GIU5</accession>
<dbReference type="InterPro" id="IPR016071">
    <property type="entry name" value="Staphylococal_nuclease_OB-fold"/>
</dbReference>
<evidence type="ECO:0000256" key="1">
    <source>
        <dbReference type="ARBA" id="ARBA00022722"/>
    </source>
</evidence>
<proteinExistence type="predicted"/>
<dbReference type="PANTHER" id="PTHR12302:SF3">
    <property type="entry name" value="SERINE_THREONINE-PROTEIN KINASE 31"/>
    <property type="match status" value="1"/>
</dbReference>
<evidence type="ECO:0000256" key="2">
    <source>
        <dbReference type="ARBA" id="ARBA00022759"/>
    </source>
</evidence>
<evidence type="ECO:0000259" key="4">
    <source>
        <dbReference type="PROSITE" id="PS50830"/>
    </source>
</evidence>
<protein>
    <submittedName>
        <fullName evidence="5">Thermonuclease family protein</fullName>
    </submittedName>
</protein>
<sequence>MTKYVYITTIFTLLIALGGCSTIEKPSYGISDDVLNNEASGVAIIDTENKDIVQIKASVESIYDGDTMLVSLKNSNILPANHYIRNIKKPINIRLLGIDTPELSKETQLYGEEARVFLRELVEDREITLVFDPKANVDKYDRYLVHAFVDDVNIQEQLLMNGLARTAYIFDDYLYLDEYKQAESIARNQDLNIWSIVGYATSQGFNMNVVKGRDMPLTPTVTESDINTLKTSVNFLIDFISEKSGVVSE</sequence>
<dbReference type="PROSITE" id="PS51257">
    <property type="entry name" value="PROKAR_LIPOPROTEIN"/>
    <property type="match status" value="1"/>
</dbReference>
<dbReference type="Gene3D" id="2.40.50.90">
    <property type="match status" value="1"/>
</dbReference>
<keyword evidence="3" id="KW-0378">Hydrolase</keyword>
<dbReference type="EMBL" id="JBHLVO010000022">
    <property type="protein sequence ID" value="MFC0273617.1"/>
    <property type="molecule type" value="Genomic_DNA"/>
</dbReference>
<reference evidence="5 6" key="1">
    <citation type="submission" date="2024-09" db="EMBL/GenBank/DDBJ databases">
        <authorList>
            <person name="Sun Q."/>
            <person name="Mori K."/>
        </authorList>
    </citation>
    <scope>NUCLEOTIDE SEQUENCE [LARGE SCALE GENOMIC DNA]</scope>
    <source>
        <strain evidence="5 6">CCM 7228</strain>
    </source>
</reference>
<comment type="caution">
    <text evidence="5">The sequence shown here is derived from an EMBL/GenBank/DDBJ whole genome shotgun (WGS) entry which is preliminary data.</text>
</comment>
<organism evidence="5 6">
    <name type="scientific">Metabacillus herbersteinensis</name>
    <dbReference type="NCBI Taxonomy" id="283816"/>
    <lineage>
        <taxon>Bacteria</taxon>
        <taxon>Bacillati</taxon>
        <taxon>Bacillota</taxon>
        <taxon>Bacilli</taxon>
        <taxon>Bacillales</taxon>
        <taxon>Bacillaceae</taxon>
        <taxon>Metabacillus</taxon>
    </lineage>
</organism>
<evidence type="ECO:0000313" key="5">
    <source>
        <dbReference type="EMBL" id="MFC0273617.1"/>
    </source>
</evidence>
<name>A0ABV6GIU5_9BACI</name>